<dbReference type="Pfam" id="PF00872">
    <property type="entry name" value="Transposase_mut"/>
    <property type="match status" value="1"/>
</dbReference>
<dbReference type="EMBL" id="CP000876">
    <property type="protein sequence ID" value="ABX07665.1"/>
    <property type="molecule type" value="Genomic_DNA"/>
</dbReference>
<dbReference type="GO" id="GO:0006313">
    <property type="term" value="P:DNA transposition"/>
    <property type="evidence" value="ECO:0007669"/>
    <property type="project" value="UniProtKB-UniRule"/>
</dbReference>
<comment type="function">
    <text evidence="1 6">Required for the transposition of the insertion element.</text>
</comment>
<evidence type="ECO:0000256" key="3">
    <source>
        <dbReference type="ARBA" id="ARBA00022578"/>
    </source>
</evidence>
<dbReference type="Proteomes" id="UP000000787">
    <property type="component" value="Plasmid pHAU01"/>
</dbReference>
<proteinExistence type="inferred from homology"/>
<dbReference type="InterPro" id="IPR001207">
    <property type="entry name" value="Transposase_mutator"/>
</dbReference>
<dbReference type="GO" id="GO:0003677">
    <property type="term" value="F:DNA binding"/>
    <property type="evidence" value="ECO:0007669"/>
    <property type="project" value="UniProtKB-UniRule"/>
</dbReference>
<dbReference type="KEGG" id="hau:Haur_5035"/>
<organism evidence="7 8">
    <name type="scientific">Herpetosiphon aurantiacus (strain ATCC 23779 / DSM 785 / 114-95)</name>
    <dbReference type="NCBI Taxonomy" id="316274"/>
    <lineage>
        <taxon>Bacteria</taxon>
        <taxon>Bacillati</taxon>
        <taxon>Chloroflexota</taxon>
        <taxon>Chloroflexia</taxon>
        <taxon>Herpetosiphonales</taxon>
        <taxon>Herpetosiphonaceae</taxon>
        <taxon>Herpetosiphon</taxon>
    </lineage>
</organism>
<reference evidence="7 8" key="1">
    <citation type="journal article" date="2011" name="Stand. Genomic Sci.">
        <title>Complete genome sequence of the filamentous gliding predatory bacterium Herpetosiphon aurantiacus type strain (114-95(T)).</title>
        <authorList>
            <person name="Kiss H."/>
            <person name="Nett M."/>
            <person name="Domin N."/>
            <person name="Martin K."/>
            <person name="Maresca J.A."/>
            <person name="Copeland A."/>
            <person name="Lapidus A."/>
            <person name="Lucas S."/>
            <person name="Berry K.W."/>
            <person name="Glavina Del Rio T."/>
            <person name="Dalin E."/>
            <person name="Tice H."/>
            <person name="Pitluck S."/>
            <person name="Richardson P."/>
            <person name="Bruce D."/>
            <person name="Goodwin L."/>
            <person name="Han C."/>
            <person name="Detter J.C."/>
            <person name="Schmutz J."/>
            <person name="Brettin T."/>
            <person name="Land M."/>
            <person name="Hauser L."/>
            <person name="Kyrpides N.C."/>
            <person name="Ivanova N."/>
            <person name="Goker M."/>
            <person name="Woyke T."/>
            <person name="Klenk H.P."/>
            <person name="Bryant D.A."/>
        </authorList>
    </citation>
    <scope>NUCLEOTIDE SEQUENCE [LARGE SCALE GENOMIC DNA]</scope>
    <source>
        <strain evidence="8">ATCC 23779 / DSM 785 / 114-95</strain>
        <plasmid evidence="7">pHAU01</plasmid>
    </source>
</reference>
<dbReference type="InParanoid" id="A9B8K1"/>
<keyword evidence="7" id="KW-0614">Plasmid</keyword>
<dbReference type="HOGENOM" id="CLU_036805_13_3_0"/>
<keyword evidence="3 6" id="KW-0815">Transposition</keyword>
<name>A9B8K1_HERA2</name>
<keyword evidence="4 6" id="KW-0238">DNA-binding</keyword>
<dbReference type="BioCyc" id="HAUR316274:GHYA-5098-MONOMER"/>
<protein>
    <recommendedName>
        <fullName evidence="6">Mutator family transposase</fullName>
    </recommendedName>
</protein>
<keyword evidence="5 6" id="KW-0233">DNA recombination</keyword>
<comment type="similarity">
    <text evidence="2 6">Belongs to the transposase mutator family.</text>
</comment>
<gene>
    <name evidence="7" type="ordered locus">Haur_5035</name>
</gene>
<evidence type="ECO:0000256" key="4">
    <source>
        <dbReference type="ARBA" id="ARBA00023125"/>
    </source>
</evidence>
<dbReference type="PANTHER" id="PTHR33217">
    <property type="entry name" value="TRANSPOSASE FOR INSERTION SEQUENCE ELEMENT IS1081"/>
    <property type="match status" value="1"/>
</dbReference>
<evidence type="ECO:0000256" key="5">
    <source>
        <dbReference type="ARBA" id="ARBA00023172"/>
    </source>
</evidence>
<sequence>MYQAPTRELAETKLLELGERWGGQFAMAVRCWERAWEELATMFDYPPDIRRLMYTTNAVEGYNRQLRKLLYLVNRDITANWVTLPNWVRIRNQIGHSR</sequence>
<evidence type="ECO:0000313" key="7">
    <source>
        <dbReference type="EMBL" id="ABX07665.1"/>
    </source>
</evidence>
<evidence type="ECO:0000256" key="2">
    <source>
        <dbReference type="ARBA" id="ARBA00010961"/>
    </source>
</evidence>
<accession>A9B8K1</accession>
<evidence type="ECO:0000256" key="1">
    <source>
        <dbReference type="ARBA" id="ARBA00002190"/>
    </source>
</evidence>
<evidence type="ECO:0000313" key="8">
    <source>
        <dbReference type="Proteomes" id="UP000000787"/>
    </source>
</evidence>
<dbReference type="PANTHER" id="PTHR33217:SF8">
    <property type="entry name" value="MUTATOR FAMILY TRANSPOSASE"/>
    <property type="match status" value="1"/>
</dbReference>
<evidence type="ECO:0000256" key="6">
    <source>
        <dbReference type="RuleBase" id="RU365089"/>
    </source>
</evidence>
<keyword evidence="6" id="KW-0814">Transposable element</keyword>
<keyword evidence="8" id="KW-1185">Reference proteome</keyword>
<geneLocation type="plasmid" evidence="7 8">
    <name>pHAU01</name>
</geneLocation>
<dbReference type="GO" id="GO:0004803">
    <property type="term" value="F:transposase activity"/>
    <property type="evidence" value="ECO:0007669"/>
    <property type="project" value="UniProtKB-UniRule"/>
</dbReference>
<dbReference type="AlphaFoldDB" id="A9B8K1"/>